<dbReference type="GO" id="GO:0003746">
    <property type="term" value="F:translation elongation factor activity"/>
    <property type="evidence" value="ECO:0007669"/>
    <property type="project" value="UniProtKB-KW"/>
</dbReference>
<dbReference type="InterPro" id="IPR014721">
    <property type="entry name" value="Ribsml_uS5_D2-typ_fold_subgr"/>
</dbReference>
<dbReference type="InterPro" id="IPR035647">
    <property type="entry name" value="EFG_III/V"/>
</dbReference>
<evidence type="ECO:0000256" key="1">
    <source>
        <dbReference type="ARBA" id="ARBA00022917"/>
    </source>
</evidence>
<dbReference type="SUPFAM" id="SSF54980">
    <property type="entry name" value="EF-G C-terminal domain-like"/>
    <property type="match status" value="1"/>
</dbReference>
<protein>
    <submittedName>
        <fullName evidence="3">Elongation factor G</fullName>
    </submittedName>
</protein>
<dbReference type="PANTHER" id="PTHR43636:SF2">
    <property type="entry name" value="ELONGATION FACTOR G, MITOCHONDRIAL"/>
    <property type="match status" value="1"/>
</dbReference>
<dbReference type="InterPro" id="IPR035650">
    <property type="entry name" value="Tet_C"/>
</dbReference>
<sequence length="157" mass="17707">MTGRAHNKHTSGGDFREATLRALRQGLENTLLEPYYRFKMEVDIDFMGRVLSDIQKLNGSFDAPETYHNKAIITGRGPVAAFMDYSMEFTSLTRGKGKINFTFDGYDTCHDEEDVVKKIGYDKNADIDYTSTSIFCSKGQGFLVNGDEAKGYMHCLK</sequence>
<dbReference type="Gene3D" id="3.30.230.10">
    <property type="match status" value="1"/>
</dbReference>
<dbReference type="Pfam" id="PF00679">
    <property type="entry name" value="EFG_C"/>
    <property type="match status" value="1"/>
</dbReference>
<evidence type="ECO:0000313" key="3">
    <source>
        <dbReference type="EMBL" id="KZL89620.1"/>
    </source>
</evidence>
<dbReference type="Proteomes" id="UP000076603">
    <property type="component" value="Unassembled WGS sequence"/>
</dbReference>
<dbReference type="STRING" id="1121326.CLMAG_51200"/>
<reference evidence="3 4" key="1">
    <citation type="submission" date="2016-04" db="EMBL/GenBank/DDBJ databases">
        <title>Genome sequence of Clostridium magnum DSM 2767.</title>
        <authorList>
            <person name="Poehlein A."/>
            <person name="Uhlig R."/>
            <person name="Fischer R."/>
            <person name="Bahl H."/>
            <person name="Daniel R."/>
        </authorList>
    </citation>
    <scope>NUCLEOTIDE SEQUENCE [LARGE SCALE GENOMIC DNA]</scope>
    <source>
        <strain evidence="3 4">DSM 2767</strain>
    </source>
</reference>
<dbReference type="CDD" id="cd03711">
    <property type="entry name" value="Tet_C"/>
    <property type="match status" value="1"/>
</dbReference>
<evidence type="ECO:0000259" key="2">
    <source>
        <dbReference type="SMART" id="SM00838"/>
    </source>
</evidence>
<keyword evidence="1" id="KW-0648">Protein biosynthesis</keyword>
<proteinExistence type="predicted"/>
<dbReference type="AlphaFoldDB" id="A0A162RA76"/>
<accession>A0A162RA76</accession>
<keyword evidence="4" id="KW-1185">Reference proteome</keyword>
<organism evidence="3 4">
    <name type="scientific">Clostridium magnum DSM 2767</name>
    <dbReference type="NCBI Taxonomy" id="1121326"/>
    <lineage>
        <taxon>Bacteria</taxon>
        <taxon>Bacillati</taxon>
        <taxon>Bacillota</taxon>
        <taxon>Clostridia</taxon>
        <taxon>Eubacteriales</taxon>
        <taxon>Clostridiaceae</taxon>
        <taxon>Clostridium</taxon>
    </lineage>
</organism>
<dbReference type="PANTHER" id="PTHR43636">
    <property type="entry name" value="ELONGATION FACTOR G, MITOCHONDRIAL"/>
    <property type="match status" value="1"/>
</dbReference>
<dbReference type="SMART" id="SM00838">
    <property type="entry name" value="EFG_C"/>
    <property type="match status" value="1"/>
</dbReference>
<dbReference type="Gene3D" id="3.30.70.240">
    <property type="match status" value="1"/>
</dbReference>
<dbReference type="PATRIC" id="fig|1121326.3.peg.5176"/>
<dbReference type="GO" id="GO:0003924">
    <property type="term" value="F:GTPase activity"/>
    <property type="evidence" value="ECO:0007669"/>
    <property type="project" value="TreeGrafter"/>
</dbReference>
<keyword evidence="3" id="KW-0251">Elongation factor</keyword>
<dbReference type="EMBL" id="LWAE01000008">
    <property type="protein sequence ID" value="KZL89620.1"/>
    <property type="molecule type" value="Genomic_DNA"/>
</dbReference>
<comment type="caution">
    <text evidence="3">The sequence shown here is derived from an EMBL/GenBank/DDBJ whole genome shotgun (WGS) entry which is preliminary data.</text>
</comment>
<gene>
    <name evidence="3" type="primary">fusA_3</name>
    <name evidence="3" type="ORF">CLMAG_51200</name>
</gene>
<name>A0A162RA76_9CLOT</name>
<evidence type="ECO:0000313" key="4">
    <source>
        <dbReference type="Proteomes" id="UP000076603"/>
    </source>
</evidence>
<dbReference type="InterPro" id="IPR000640">
    <property type="entry name" value="EFG_V-like"/>
</dbReference>
<feature type="domain" description="Elongation factor EFG" evidence="2">
    <location>
        <begin position="30"/>
        <end position="119"/>
    </location>
</feature>